<dbReference type="AlphaFoldDB" id="A0AAW1QBL1"/>
<gene>
    <name evidence="3" type="ORF">WJX72_002337</name>
</gene>
<feature type="compositionally biased region" description="Low complexity" evidence="1">
    <location>
        <begin position="689"/>
        <end position="700"/>
    </location>
</feature>
<dbReference type="PANTHER" id="PTHR47285">
    <property type="entry name" value="PROTEIN TIC 62, CHLOROPLASTIC"/>
    <property type="match status" value="1"/>
</dbReference>
<feature type="domain" description="NAD(P)-binding" evidence="2">
    <location>
        <begin position="112"/>
        <end position="318"/>
    </location>
</feature>
<evidence type="ECO:0000313" key="4">
    <source>
        <dbReference type="Proteomes" id="UP001489004"/>
    </source>
</evidence>
<feature type="compositionally biased region" description="Basic and acidic residues" evidence="1">
    <location>
        <begin position="354"/>
        <end position="371"/>
    </location>
</feature>
<feature type="compositionally biased region" description="Basic and acidic residues" evidence="1">
    <location>
        <begin position="601"/>
        <end position="648"/>
    </location>
</feature>
<name>A0AAW1QBL1_9CHLO</name>
<feature type="region of interest" description="Disordered" evidence="1">
    <location>
        <begin position="32"/>
        <end position="53"/>
    </location>
</feature>
<sequence>MPSTAVRTQFSAPVFARTSRVLRHRRRFPVRPLTLQAKQRGAAEDSEGDDSKPFSFGGLSKLVKNLGTQRAKRLKVGGGQPAEGTGVAGLLGTFRIGGTRIRRDPNTVFVAGATGRLGARIVRELLAQGLRVRAGARNVEQARNFVATAATYGLLSPDAVRRLEVVSVDLEKQETIAPAIGNAGKVVSAIGAAETALFDVSGPKRIDGEAATRLVNTAAELGVEQFTMVTSLGTGKFGWPAAALNLFWGVLTWKRKAEVALENSGMQYVVVRPGGMERPDDSYKRTHNVRLAKRDSLFGGQVSRLQVAELVAAAVANPDVAENKVLEVVAETSAPLLGYEALLQQQPVEVSQEARREAQRAAEEAQERLAEAQEQADAAAAAREEAQAQGAELAEAIREAKQQEAAARAEVAGALKEADSIERALAQLRESAEQARRKEAAAKAVLAAAAQVAKELRSLSRQEIAAIEKPILFPPTEQELAAQREAEEKAKRAEEAKAQKEAEAKAQREAAERAKAEAAEKAKAEQGKREQEEQAKVEAAEKAKAEAAAKAKAEQAKREAEAKAKEEAAAKAQQAKREQEERVKAEKEAKAKAEAAAQQKQEAEAKAKREAEAKAKQAEREKAEKAEKAKAEAAAKAKQDKQEVEAKAKAMAKAPSAATKAAEEQAKENAREARQWIDKWRSGKAQIVGSNGSGSEAAGSDGAGGPFKGFKFPWQQQAQEEQDNGTGFKAAAEKPKAKAAEKPAGKPKAAGNVSPNVQEAREWIRKWRATTLETKLPKNVEARQQ</sequence>
<dbReference type="InterPro" id="IPR036291">
    <property type="entry name" value="NAD(P)-bd_dom_sf"/>
</dbReference>
<organism evidence="3 4">
    <name type="scientific">[Myrmecia] bisecta</name>
    <dbReference type="NCBI Taxonomy" id="41462"/>
    <lineage>
        <taxon>Eukaryota</taxon>
        <taxon>Viridiplantae</taxon>
        <taxon>Chlorophyta</taxon>
        <taxon>core chlorophytes</taxon>
        <taxon>Trebouxiophyceae</taxon>
        <taxon>Trebouxiales</taxon>
        <taxon>Trebouxiaceae</taxon>
        <taxon>Myrmecia</taxon>
    </lineage>
</organism>
<dbReference type="SUPFAM" id="SSF51735">
    <property type="entry name" value="NAD(P)-binding Rossmann-fold domains"/>
    <property type="match status" value="1"/>
</dbReference>
<feature type="compositionally biased region" description="Basic and acidic residues" evidence="1">
    <location>
        <begin position="731"/>
        <end position="744"/>
    </location>
</feature>
<comment type="caution">
    <text evidence="3">The sequence shown here is derived from an EMBL/GenBank/DDBJ whole genome shotgun (WGS) entry which is preliminary data.</text>
</comment>
<reference evidence="3 4" key="1">
    <citation type="journal article" date="2024" name="Nat. Commun.">
        <title>Phylogenomics reveals the evolutionary origins of lichenization in chlorophyte algae.</title>
        <authorList>
            <person name="Puginier C."/>
            <person name="Libourel C."/>
            <person name="Otte J."/>
            <person name="Skaloud P."/>
            <person name="Haon M."/>
            <person name="Grisel S."/>
            <person name="Petersen M."/>
            <person name="Berrin J.G."/>
            <person name="Delaux P.M."/>
            <person name="Dal Grande F."/>
            <person name="Keller J."/>
        </authorList>
    </citation>
    <scope>NUCLEOTIDE SEQUENCE [LARGE SCALE GENOMIC DNA]</scope>
    <source>
        <strain evidence="3 4">SAG 2043</strain>
    </source>
</reference>
<accession>A0AAW1QBL1</accession>
<dbReference type="InterPro" id="IPR044719">
    <property type="entry name" value="TIC62"/>
</dbReference>
<feature type="compositionally biased region" description="Low complexity" evidence="1">
    <location>
        <begin position="649"/>
        <end position="660"/>
    </location>
</feature>
<dbReference type="EMBL" id="JALJOR010000004">
    <property type="protein sequence ID" value="KAK9817799.1"/>
    <property type="molecule type" value="Genomic_DNA"/>
</dbReference>
<dbReference type="PANTHER" id="PTHR47285:SF1">
    <property type="entry name" value="PROTEIN TIC 62, CHLOROPLASTIC"/>
    <property type="match status" value="1"/>
</dbReference>
<dbReference type="InterPro" id="IPR016040">
    <property type="entry name" value="NAD(P)-bd_dom"/>
</dbReference>
<feature type="compositionally biased region" description="Low complexity" evidence="1">
    <location>
        <begin position="372"/>
        <end position="387"/>
    </location>
</feature>
<proteinExistence type="predicted"/>
<feature type="region of interest" description="Disordered" evidence="1">
    <location>
        <begin position="686"/>
        <end position="757"/>
    </location>
</feature>
<dbReference type="Pfam" id="PF13460">
    <property type="entry name" value="NAD_binding_10"/>
    <property type="match status" value="1"/>
</dbReference>
<feature type="compositionally biased region" description="Basic and acidic residues" evidence="1">
    <location>
        <begin position="661"/>
        <end position="673"/>
    </location>
</feature>
<evidence type="ECO:0000313" key="3">
    <source>
        <dbReference type="EMBL" id="KAK9817799.1"/>
    </source>
</evidence>
<feature type="region of interest" description="Disordered" evidence="1">
    <location>
        <begin position="354"/>
        <end position="387"/>
    </location>
</feature>
<feature type="compositionally biased region" description="Basic and acidic residues" evidence="1">
    <location>
        <begin position="482"/>
        <end position="593"/>
    </location>
</feature>
<evidence type="ECO:0000256" key="1">
    <source>
        <dbReference type="SAM" id="MobiDB-lite"/>
    </source>
</evidence>
<protein>
    <recommendedName>
        <fullName evidence="2">NAD(P)-binding domain-containing protein</fullName>
    </recommendedName>
</protein>
<keyword evidence="4" id="KW-1185">Reference proteome</keyword>
<evidence type="ECO:0000259" key="2">
    <source>
        <dbReference type="Pfam" id="PF13460"/>
    </source>
</evidence>
<feature type="region of interest" description="Disordered" evidence="1">
    <location>
        <begin position="481"/>
        <end position="673"/>
    </location>
</feature>
<dbReference type="Proteomes" id="UP001489004">
    <property type="component" value="Unassembled WGS sequence"/>
</dbReference>
<dbReference type="Gene3D" id="3.40.50.720">
    <property type="entry name" value="NAD(P)-binding Rossmann-like Domain"/>
    <property type="match status" value="1"/>
</dbReference>